<reference evidence="1 2" key="1">
    <citation type="submission" date="2017-05" db="EMBL/GenBank/DDBJ databases">
        <authorList>
            <person name="Song R."/>
            <person name="Chenine A.L."/>
            <person name="Ruprecht R.M."/>
        </authorList>
    </citation>
    <scope>NUCLEOTIDE SEQUENCE [LARGE SCALE GENOMIC DNA]</scope>
    <source>
        <strain evidence="1 2">S567_C10_BS</strain>
    </source>
</reference>
<comment type="caution">
    <text evidence="1">The sequence shown here is derived from an EMBL/GenBank/DDBJ whole genome shotgun (WGS) entry which is preliminary data.</text>
</comment>
<dbReference type="Proteomes" id="UP000194857">
    <property type="component" value="Unassembled WGS sequence"/>
</dbReference>
<accession>A0A241XR05</accession>
<evidence type="ECO:0000313" key="1">
    <source>
        <dbReference type="EMBL" id="OTI61933.1"/>
    </source>
</evidence>
<dbReference type="Pfam" id="PF19759">
    <property type="entry name" value="DUF6246"/>
    <property type="match status" value="1"/>
</dbReference>
<proteinExistence type="predicted"/>
<protein>
    <submittedName>
        <fullName evidence="1">Glycoprotein</fullName>
    </submittedName>
</protein>
<name>A0A241XR05_PSEAI</name>
<gene>
    <name evidence="1" type="ORF">CAZ10_14720</name>
</gene>
<dbReference type="RefSeq" id="WP_023098984.1">
    <property type="nucleotide sequence ID" value="NZ_CAADJR010000002.1"/>
</dbReference>
<dbReference type="EMBL" id="NFFZ01000006">
    <property type="protein sequence ID" value="OTI61933.1"/>
    <property type="molecule type" value="Genomic_DNA"/>
</dbReference>
<sequence>MILTEIGEIGVHTASGEFFLLRPSLYAMTQLGTPAEIVDVFARVMSDPITEKHQADQFADALAVVVACSEQDLSDVFGYYDQDLVYRPGTADVEHLVPLARCLLKHGVTGALPPLPRRHDEEPNYSGEFVAREYVATAIAHLGLSEREAWSMTMTGLIGALRAKYPPTESNAPGARAPTAAEHDATMEWFDKIEAKRKARAKGAP</sequence>
<evidence type="ECO:0000313" key="2">
    <source>
        <dbReference type="Proteomes" id="UP000194857"/>
    </source>
</evidence>
<dbReference type="AlphaFoldDB" id="A0A241XR05"/>
<dbReference type="InterPro" id="IPR046213">
    <property type="entry name" value="DUF6246"/>
</dbReference>
<organism evidence="1 2">
    <name type="scientific">Pseudomonas aeruginosa</name>
    <dbReference type="NCBI Taxonomy" id="287"/>
    <lineage>
        <taxon>Bacteria</taxon>
        <taxon>Pseudomonadati</taxon>
        <taxon>Pseudomonadota</taxon>
        <taxon>Gammaproteobacteria</taxon>
        <taxon>Pseudomonadales</taxon>
        <taxon>Pseudomonadaceae</taxon>
        <taxon>Pseudomonas</taxon>
    </lineage>
</organism>